<evidence type="ECO:0000256" key="3">
    <source>
        <dbReference type="ARBA" id="ARBA00022790"/>
    </source>
</evidence>
<evidence type="ECO:0000256" key="1">
    <source>
        <dbReference type="ARBA" id="ARBA00010417"/>
    </source>
</evidence>
<proteinExistence type="inferred from homology"/>
<name>A0A7S4HIZ8_9STRA</name>
<sequence>MEHIRACVLVFVKIAECYLEEDETVEADSAVTKAGTVVESIPDPDQNMALILRYKSTYARVLDANRKFLPAASRYHDLSQARSDMIDSDDLLNMLGRAATCAILAPSGPQRQRILGLVFKDERLSQLDSLPEFETHSAVLTKMYMNQVLRKDELTKFENSLAPHQKAVMGDGLTIVERAVIEHNMVAVSKLYTSIYFKELGQLLGVEAARAEKVAAKMIMDGSLLGSIDQVDGLLLCTDSTDSALLSWDESITSFCVQLNRVTDSVRGE</sequence>
<evidence type="ECO:0000313" key="5">
    <source>
        <dbReference type="EMBL" id="CAE2200693.1"/>
    </source>
</evidence>
<dbReference type="AlphaFoldDB" id="A0A7S4HIZ8"/>
<dbReference type="SMART" id="SM00088">
    <property type="entry name" value="PINT"/>
    <property type="match status" value="1"/>
</dbReference>
<protein>
    <recommendedName>
        <fullName evidence="2">COP9 signalosome complex subunit 4</fullName>
    </recommendedName>
</protein>
<dbReference type="Gene3D" id="1.10.10.10">
    <property type="entry name" value="Winged helix-like DNA-binding domain superfamily/Winged helix DNA-binding domain"/>
    <property type="match status" value="1"/>
</dbReference>
<gene>
    <name evidence="5" type="ORF">OAUR00152_LOCUS583</name>
</gene>
<dbReference type="GO" id="GO:0005829">
    <property type="term" value="C:cytosol"/>
    <property type="evidence" value="ECO:0007669"/>
    <property type="project" value="TreeGrafter"/>
</dbReference>
<feature type="domain" description="PCI" evidence="4">
    <location>
        <begin position="64"/>
        <end position="242"/>
    </location>
</feature>
<dbReference type="InterPro" id="IPR000717">
    <property type="entry name" value="PCI_dom"/>
</dbReference>
<dbReference type="GO" id="GO:0008180">
    <property type="term" value="C:COP9 signalosome"/>
    <property type="evidence" value="ECO:0007669"/>
    <property type="project" value="UniProtKB-KW"/>
</dbReference>
<dbReference type="SUPFAM" id="SSF46785">
    <property type="entry name" value="Winged helix' DNA-binding domain"/>
    <property type="match status" value="1"/>
</dbReference>
<dbReference type="InterPro" id="IPR036388">
    <property type="entry name" value="WH-like_DNA-bd_sf"/>
</dbReference>
<accession>A0A7S4HIZ8</accession>
<dbReference type="PANTHER" id="PTHR10855:SF2">
    <property type="entry name" value="COP9 SIGNALOSOME COMPLEX SUBUNIT 4"/>
    <property type="match status" value="1"/>
</dbReference>
<dbReference type="EMBL" id="HBKQ01000839">
    <property type="protein sequence ID" value="CAE2200693.1"/>
    <property type="molecule type" value="Transcribed_RNA"/>
</dbReference>
<dbReference type="InterPro" id="IPR036390">
    <property type="entry name" value="WH_DNA-bd_sf"/>
</dbReference>
<evidence type="ECO:0000259" key="4">
    <source>
        <dbReference type="PROSITE" id="PS50250"/>
    </source>
</evidence>
<dbReference type="PANTHER" id="PTHR10855">
    <property type="entry name" value="26S PROTEASOME NON-ATPASE REGULATORY SUBUNIT 12/COP9 SIGNALOSOME COMPLEX SUBUNIT 4"/>
    <property type="match status" value="1"/>
</dbReference>
<keyword evidence="3" id="KW-0736">Signalosome</keyword>
<dbReference type="Pfam" id="PF01399">
    <property type="entry name" value="PCI"/>
    <property type="match status" value="1"/>
</dbReference>
<evidence type="ECO:0000256" key="2">
    <source>
        <dbReference type="ARBA" id="ARBA00014881"/>
    </source>
</evidence>
<dbReference type="PROSITE" id="PS50250">
    <property type="entry name" value="PCI"/>
    <property type="match status" value="1"/>
</dbReference>
<comment type="similarity">
    <text evidence="1">Belongs to the CSN4 family.</text>
</comment>
<organism evidence="5">
    <name type="scientific">Odontella aurita</name>
    <dbReference type="NCBI Taxonomy" id="265563"/>
    <lineage>
        <taxon>Eukaryota</taxon>
        <taxon>Sar</taxon>
        <taxon>Stramenopiles</taxon>
        <taxon>Ochrophyta</taxon>
        <taxon>Bacillariophyta</taxon>
        <taxon>Mediophyceae</taxon>
        <taxon>Biddulphiophycidae</taxon>
        <taxon>Eupodiscales</taxon>
        <taxon>Odontellaceae</taxon>
        <taxon>Odontella</taxon>
    </lineage>
</organism>
<dbReference type="InterPro" id="IPR040134">
    <property type="entry name" value="PSMD12/CSN4"/>
</dbReference>
<reference evidence="5" key="1">
    <citation type="submission" date="2021-01" db="EMBL/GenBank/DDBJ databases">
        <authorList>
            <person name="Corre E."/>
            <person name="Pelletier E."/>
            <person name="Niang G."/>
            <person name="Scheremetjew M."/>
            <person name="Finn R."/>
            <person name="Kale V."/>
            <person name="Holt S."/>
            <person name="Cochrane G."/>
            <person name="Meng A."/>
            <person name="Brown T."/>
            <person name="Cohen L."/>
        </authorList>
    </citation>
    <scope>NUCLEOTIDE SEQUENCE</scope>
    <source>
        <strain evidence="5">Isolate 1302-5</strain>
    </source>
</reference>